<name>A0A195BRU6_9HYME</name>
<evidence type="ECO:0000256" key="5">
    <source>
        <dbReference type="ARBA" id="ARBA00023180"/>
    </source>
</evidence>
<accession>A0A195BRU6</accession>
<organism evidence="9 10">
    <name type="scientific">Atta colombica</name>
    <dbReference type="NCBI Taxonomy" id="520822"/>
    <lineage>
        <taxon>Eukaryota</taxon>
        <taxon>Metazoa</taxon>
        <taxon>Ecdysozoa</taxon>
        <taxon>Arthropoda</taxon>
        <taxon>Hexapoda</taxon>
        <taxon>Insecta</taxon>
        <taxon>Pterygota</taxon>
        <taxon>Neoptera</taxon>
        <taxon>Endopterygota</taxon>
        <taxon>Hymenoptera</taxon>
        <taxon>Apocrita</taxon>
        <taxon>Aculeata</taxon>
        <taxon>Formicoidea</taxon>
        <taxon>Formicidae</taxon>
        <taxon>Myrmicinae</taxon>
        <taxon>Atta</taxon>
    </lineage>
</organism>
<keyword evidence="4 6" id="KW-0472">Membrane</keyword>
<evidence type="ECO:0000256" key="4">
    <source>
        <dbReference type="ARBA" id="ARBA00023136"/>
    </source>
</evidence>
<dbReference type="GO" id="GO:0019236">
    <property type="term" value="P:response to pheromone"/>
    <property type="evidence" value="ECO:0007669"/>
    <property type="project" value="InterPro"/>
</dbReference>
<feature type="transmembrane region" description="Helical" evidence="6">
    <location>
        <begin position="194"/>
        <end position="219"/>
    </location>
</feature>
<evidence type="ECO:0000259" key="7">
    <source>
        <dbReference type="Pfam" id="PF10192"/>
    </source>
</evidence>
<evidence type="ECO:0000256" key="3">
    <source>
        <dbReference type="ARBA" id="ARBA00022989"/>
    </source>
</evidence>
<dbReference type="EMBL" id="KQ976417">
    <property type="protein sequence ID" value="KYM89740.1"/>
    <property type="molecule type" value="Genomic_DNA"/>
</dbReference>
<evidence type="ECO:0000259" key="8">
    <source>
        <dbReference type="Pfam" id="PF21892"/>
    </source>
</evidence>
<dbReference type="InterPro" id="IPR053880">
    <property type="entry name" value="GPR180-like_N"/>
</dbReference>
<dbReference type="STRING" id="520822.A0A195BRU6"/>
<dbReference type="PANTHER" id="PTHR23252">
    <property type="entry name" value="INTIMAL THICKNESS RECEPTOR-RELATED"/>
    <property type="match status" value="1"/>
</dbReference>
<evidence type="ECO:0000256" key="2">
    <source>
        <dbReference type="ARBA" id="ARBA00022692"/>
    </source>
</evidence>
<proteinExistence type="predicted"/>
<evidence type="ECO:0000313" key="10">
    <source>
        <dbReference type="Proteomes" id="UP000078540"/>
    </source>
</evidence>
<dbReference type="PANTHER" id="PTHR23252:SF24">
    <property type="entry name" value="TRANSMEMBRANE PROTEIN 145"/>
    <property type="match status" value="1"/>
</dbReference>
<keyword evidence="10" id="KW-1185">Reference proteome</keyword>
<evidence type="ECO:0000313" key="9">
    <source>
        <dbReference type="EMBL" id="KYM89740.1"/>
    </source>
</evidence>
<dbReference type="GO" id="GO:0007186">
    <property type="term" value="P:G protein-coupled receptor signaling pathway"/>
    <property type="evidence" value="ECO:0007669"/>
    <property type="project" value="InterPro"/>
</dbReference>
<reference evidence="9 10" key="1">
    <citation type="submission" date="2015-09" db="EMBL/GenBank/DDBJ databases">
        <title>Atta colombica WGS genome.</title>
        <authorList>
            <person name="Nygaard S."/>
            <person name="Hu H."/>
            <person name="Boomsma J."/>
            <person name="Zhang G."/>
        </authorList>
    </citation>
    <scope>NUCLEOTIDE SEQUENCE [LARGE SCALE GENOMIC DNA]</scope>
    <source>
        <strain evidence="9">Treedump-2</strain>
        <tissue evidence="9">Whole body</tissue>
    </source>
</reference>
<evidence type="ECO:0008006" key="11">
    <source>
        <dbReference type="Google" id="ProtNLM"/>
    </source>
</evidence>
<evidence type="ECO:0000256" key="6">
    <source>
        <dbReference type="SAM" id="Phobius"/>
    </source>
</evidence>
<feature type="transmembrane region" description="Helical" evidence="6">
    <location>
        <begin position="359"/>
        <end position="379"/>
    </location>
</feature>
<feature type="transmembrane region" description="Helical" evidence="6">
    <location>
        <begin position="326"/>
        <end position="347"/>
    </location>
</feature>
<dbReference type="Proteomes" id="UP000078540">
    <property type="component" value="Unassembled WGS sequence"/>
</dbReference>
<evidence type="ECO:0000256" key="1">
    <source>
        <dbReference type="ARBA" id="ARBA00004141"/>
    </source>
</evidence>
<feature type="transmembrane region" description="Helical" evidence="6">
    <location>
        <begin position="231"/>
        <end position="253"/>
    </location>
</feature>
<keyword evidence="2 6" id="KW-0812">Transmembrane</keyword>
<dbReference type="GO" id="GO:0016020">
    <property type="term" value="C:membrane"/>
    <property type="evidence" value="ECO:0007669"/>
    <property type="project" value="UniProtKB-SubCell"/>
</dbReference>
<feature type="domain" description="GPR180-like N-terminal" evidence="8">
    <location>
        <begin position="43"/>
        <end position="172"/>
    </location>
</feature>
<dbReference type="InterPro" id="IPR047831">
    <property type="entry name" value="GPR180/TMEM145"/>
</dbReference>
<dbReference type="Pfam" id="PF10192">
    <property type="entry name" value="GPR180-TMEM145_TM"/>
    <property type="match status" value="2"/>
</dbReference>
<keyword evidence="5" id="KW-0325">Glycoprotein</keyword>
<dbReference type="InterPro" id="IPR019336">
    <property type="entry name" value="GPR180/TMEM145_TM"/>
</dbReference>
<dbReference type="AlphaFoldDB" id="A0A195BRU6"/>
<dbReference type="Pfam" id="PF21892">
    <property type="entry name" value="TMEM145_N"/>
    <property type="match status" value="1"/>
</dbReference>
<gene>
    <name evidence="9" type="ORF">ALC53_02052</name>
</gene>
<comment type="subcellular location">
    <subcellularLocation>
        <location evidence="1">Membrane</location>
        <topology evidence="1">Multi-pass membrane protein</topology>
    </subcellularLocation>
</comment>
<feature type="domain" description="GPR180/TMEM145 transmembrane" evidence="7">
    <location>
        <begin position="204"/>
        <end position="315"/>
    </location>
</feature>
<feature type="transmembrane region" description="Helical" evidence="6">
    <location>
        <begin position="154"/>
        <end position="174"/>
    </location>
</feature>
<protein>
    <recommendedName>
        <fullName evidence="11">Intimal thickness related receptor IRP domain-containing protein</fullName>
    </recommendedName>
</protein>
<sequence length="436" mass="49593">MCGGTLVARASRTRNSVKLGFLLLLFSIAHLPLLRHADAKILQGDLITSTNWAFLARFCFLTEIGTFRFHFQLGGEERNLKLLLYYDGEHQWPAVYPSNKTCQEKESVLSLEKGQIIPLNTSTRISFASGCVEDDDGIVRCTNQRRFTSSRPRWWYMVLADCSSTKGLNVTYYLSLTNAPLGTFWKEHFSADEFYILPLLIPTVCLYTIFLILSLYIALQLRSRRLLHISYKLFIASLLCQLLGVSCELYNYINLGLTGMSALNAYLLGQLLEACSETLYTVLMLLLALGYTVTKSVLTASQIRWLILFVSITGLCQIKLHVKLHFYSSLLFLGSVWFLFHPLTILINTKFVDDWVRESVAKGSSLFIVFLGHILFLYVTRPSVNNKRFPFHIRTFQVVPISGYGQDHSYEPAPRIATAFTITRSPACVNRPRNLE</sequence>
<keyword evidence="3 6" id="KW-1133">Transmembrane helix</keyword>
<feature type="transmembrane region" description="Helical" evidence="6">
    <location>
        <begin position="265"/>
        <end position="291"/>
    </location>
</feature>
<feature type="domain" description="GPR180/TMEM145 transmembrane" evidence="7">
    <location>
        <begin position="323"/>
        <end position="376"/>
    </location>
</feature>